<comment type="subcellular location">
    <subcellularLocation>
        <location evidence="2">Nucleus</location>
    </subcellularLocation>
</comment>
<dbReference type="EMBL" id="BLAL01000303">
    <property type="protein sequence ID" value="GET01991.1"/>
    <property type="molecule type" value="Genomic_DNA"/>
</dbReference>
<reference evidence="5" key="2">
    <citation type="submission" date="2019-10" db="EMBL/GenBank/DDBJ databases">
        <title>Conservation and host-specific expression of non-tandemly repeated heterogenous ribosome RNA gene in arbuscular mycorrhizal fungi.</title>
        <authorList>
            <person name="Maeda T."/>
            <person name="Kobayashi Y."/>
            <person name="Nakagawa T."/>
            <person name="Ezawa T."/>
            <person name="Yamaguchi K."/>
            <person name="Bino T."/>
            <person name="Nishimoto Y."/>
            <person name="Shigenobu S."/>
            <person name="Kawaguchi M."/>
        </authorList>
    </citation>
    <scope>NUCLEOTIDE SEQUENCE</scope>
    <source>
        <strain evidence="5">HR1</strain>
    </source>
</reference>
<dbReference type="Proteomes" id="UP000247702">
    <property type="component" value="Unassembled WGS sequence"/>
</dbReference>
<evidence type="ECO:0000256" key="3">
    <source>
        <dbReference type="SAM" id="MobiDB-lite"/>
    </source>
</evidence>
<comment type="function">
    <text evidence="2">Involved in nuclear export, actin cytoskeleton organization and vesicular transport.</text>
</comment>
<dbReference type="InterPro" id="IPR025602">
    <property type="entry name" value="BCP1_family"/>
</dbReference>
<keyword evidence="2" id="KW-0813">Transport</keyword>
<evidence type="ECO:0000256" key="2">
    <source>
        <dbReference type="PIRNR" id="PIRNR028983"/>
    </source>
</evidence>
<evidence type="ECO:0000313" key="5">
    <source>
        <dbReference type="EMBL" id="GET01991.1"/>
    </source>
</evidence>
<dbReference type="PANTHER" id="PTHR13261:SF0">
    <property type="entry name" value="BRCA2 AND CDKN1A-INTERACTING PROTEIN"/>
    <property type="match status" value="1"/>
</dbReference>
<dbReference type="Pfam" id="PF13862">
    <property type="entry name" value="BCCIP"/>
    <property type="match status" value="1"/>
</dbReference>
<evidence type="ECO:0000313" key="4">
    <source>
        <dbReference type="EMBL" id="GBB94339.1"/>
    </source>
</evidence>
<keyword evidence="2" id="KW-0539">Nucleus</keyword>
<comment type="similarity">
    <text evidence="1 2">Belongs to the BCP1 family.</text>
</comment>
<keyword evidence="2" id="KW-0653">Protein transport</keyword>
<dbReference type="EMBL" id="BEXD01001489">
    <property type="protein sequence ID" value="GBB94339.1"/>
    <property type="molecule type" value="Genomic_DNA"/>
</dbReference>
<evidence type="ECO:0000256" key="1">
    <source>
        <dbReference type="ARBA" id="ARBA00006781"/>
    </source>
</evidence>
<dbReference type="GO" id="GO:0005634">
    <property type="term" value="C:nucleus"/>
    <property type="evidence" value="ECO:0007669"/>
    <property type="project" value="UniProtKB-SubCell"/>
</dbReference>
<sequence>MGKRKANSKSVNKDDPMDISEGEVNEKRISEEEDNELSEEDLVDVDFDFFDPKEIDFHTIKQLMIQLFSSDAELFNLSELSELIVKQPLLGTTVKVDGADSDPYALLTVLNMNEHKNKECIKQIKNYLIEKTKKDTNLNGKLVELLKDTSKQHIGLILSERLINMPVQIVPPMYKMLQEEIQWATEDNEPYEFGWYLIVTKTYREIASTLDEENEIPKQKKKKAKVSEPTIFYFHPEDEIIERIADFQCNFKLTNQPSSSDSKRAFSDFGIAPSMKIFLLHKSKLDKLINDLEVACK</sequence>
<dbReference type="STRING" id="94130.A0A2Z6R9B8"/>
<dbReference type="OrthoDB" id="27543at2759"/>
<organism evidence="4 6">
    <name type="scientific">Rhizophagus clarus</name>
    <dbReference type="NCBI Taxonomy" id="94130"/>
    <lineage>
        <taxon>Eukaryota</taxon>
        <taxon>Fungi</taxon>
        <taxon>Fungi incertae sedis</taxon>
        <taxon>Mucoromycota</taxon>
        <taxon>Glomeromycotina</taxon>
        <taxon>Glomeromycetes</taxon>
        <taxon>Glomerales</taxon>
        <taxon>Glomeraceae</taxon>
        <taxon>Rhizophagus</taxon>
    </lineage>
</organism>
<name>A0A2Z6R9B8_9GLOM</name>
<gene>
    <name evidence="5" type="ORF">RCL2_002837200</name>
    <name evidence="4" type="ORF">RclHR1_23380001</name>
</gene>
<dbReference type="AlphaFoldDB" id="A0A2Z6R9B8"/>
<dbReference type="PANTHER" id="PTHR13261">
    <property type="entry name" value="BRCA2 AND CDKN1A INTERACTING PROTEIN"/>
    <property type="match status" value="1"/>
</dbReference>
<proteinExistence type="inferred from homology"/>
<protein>
    <recommendedName>
        <fullName evidence="2">Protein BCP1</fullName>
    </recommendedName>
</protein>
<dbReference type="GO" id="GO:0015031">
    <property type="term" value="P:protein transport"/>
    <property type="evidence" value="ECO:0007669"/>
    <property type="project" value="UniProtKB-KW"/>
</dbReference>
<reference evidence="4 6" key="1">
    <citation type="submission" date="2017-11" db="EMBL/GenBank/DDBJ databases">
        <title>The genome of Rhizophagus clarus HR1 reveals common genetic basis of auxotrophy among arbuscular mycorrhizal fungi.</title>
        <authorList>
            <person name="Kobayashi Y."/>
        </authorList>
    </citation>
    <scope>NUCLEOTIDE SEQUENCE [LARGE SCALE GENOMIC DNA]</scope>
    <source>
        <strain evidence="4 6">HR1</strain>
    </source>
</reference>
<accession>A0A2Z6R9B8</accession>
<evidence type="ECO:0000313" key="6">
    <source>
        <dbReference type="Proteomes" id="UP000247702"/>
    </source>
</evidence>
<feature type="region of interest" description="Disordered" evidence="3">
    <location>
        <begin position="1"/>
        <end position="37"/>
    </location>
</feature>
<comment type="caution">
    <text evidence="4">The sequence shown here is derived from an EMBL/GenBank/DDBJ whole genome shotgun (WGS) entry which is preliminary data.</text>
</comment>
<dbReference type="Proteomes" id="UP000615446">
    <property type="component" value="Unassembled WGS sequence"/>
</dbReference>
<keyword evidence="6" id="KW-1185">Reference proteome</keyword>
<dbReference type="PIRSF" id="PIRSF028983">
    <property type="entry name" value="BCP1"/>
    <property type="match status" value="1"/>
</dbReference>